<dbReference type="EMBL" id="MRCC01000010">
    <property type="protein sequence ID" value="OKH25486.1"/>
    <property type="molecule type" value="Genomic_DNA"/>
</dbReference>
<organism evidence="1 2">
    <name type="scientific">Chroogloeocystis siderophila 5.2 s.c.1</name>
    <dbReference type="NCBI Taxonomy" id="247279"/>
    <lineage>
        <taxon>Bacteria</taxon>
        <taxon>Bacillati</taxon>
        <taxon>Cyanobacteriota</taxon>
        <taxon>Cyanophyceae</taxon>
        <taxon>Oscillatoriophycideae</taxon>
        <taxon>Chroococcales</taxon>
        <taxon>Chroococcaceae</taxon>
        <taxon>Chroogloeocystis</taxon>
    </lineage>
</organism>
<sequence>MTFQRQGKKEQEIDLFLISLSSKVLLQIGTGLVLLGMLGARAYSELIQSVGQSAEEILRGDRLPILPFPEPQKIEQNE</sequence>
<reference evidence="1 2" key="1">
    <citation type="submission" date="2016-11" db="EMBL/GenBank/DDBJ databases">
        <title>Draft Genome Sequences of Nine Cyanobacterial Strains from Diverse Habitats.</title>
        <authorList>
            <person name="Zhu T."/>
            <person name="Hou S."/>
            <person name="Lu X."/>
            <person name="Hess W.R."/>
        </authorList>
    </citation>
    <scope>NUCLEOTIDE SEQUENCE [LARGE SCALE GENOMIC DNA]</scope>
    <source>
        <strain evidence="1 2">5.2 s.c.1</strain>
    </source>
</reference>
<dbReference type="STRING" id="247279.NIES1031_13975"/>
<evidence type="ECO:0000313" key="2">
    <source>
        <dbReference type="Proteomes" id="UP000185984"/>
    </source>
</evidence>
<dbReference type="Proteomes" id="UP000185984">
    <property type="component" value="Unassembled WGS sequence"/>
</dbReference>
<proteinExistence type="predicted"/>
<dbReference type="RefSeq" id="WP_073550098.1">
    <property type="nucleotide sequence ID" value="NZ_CAWMVK010000002.1"/>
</dbReference>
<name>A0A1U7HPH3_9CHRO</name>
<comment type="caution">
    <text evidence="1">The sequence shown here is derived from an EMBL/GenBank/DDBJ whole genome shotgun (WGS) entry which is preliminary data.</text>
</comment>
<dbReference type="OrthoDB" id="516277at2"/>
<evidence type="ECO:0000313" key="1">
    <source>
        <dbReference type="EMBL" id="OKH25486.1"/>
    </source>
</evidence>
<accession>A0A1U7HPH3</accession>
<dbReference type="AlphaFoldDB" id="A0A1U7HPH3"/>
<protein>
    <submittedName>
        <fullName evidence="1">Uncharacterized protein</fullName>
    </submittedName>
</protein>
<keyword evidence="2" id="KW-1185">Reference proteome</keyword>
<gene>
    <name evidence="1" type="ORF">NIES1031_13975</name>
</gene>